<feature type="transmembrane region" description="Helical" evidence="10">
    <location>
        <begin position="30"/>
        <end position="50"/>
    </location>
</feature>
<keyword evidence="5 10" id="KW-0812">Transmembrane</keyword>
<feature type="transmembrane region" description="Helical" evidence="10">
    <location>
        <begin position="255"/>
        <end position="274"/>
    </location>
</feature>
<organism evidence="12 13">
    <name type="scientific">Segatella copri</name>
    <dbReference type="NCBI Taxonomy" id="165179"/>
    <lineage>
        <taxon>Bacteria</taxon>
        <taxon>Pseudomonadati</taxon>
        <taxon>Bacteroidota</taxon>
        <taxon>Bacteroidia</taxon>
        <taxon>Bacteroidales</taxon>
        <taxon>Prevotellaceae</taxon>
        <taxon>Segatella</taxon>
    </lineage>
</organism>
<sequence>MEQEEKKQKSQAAENQASCSSLQPVEPHPFISVIPLAILITLIVLVVKIFPDDALAGASQVALMIATAVCVALGMGIYRMKWNIFEEMIKKTVGDAGVSILILLLIGMMSATWMISGVVPTLIYYGVQIMSPTFFLPCACIISSIISVMTGTSWTTIATIGIALMGIGDALGIPAPYTAGAIISGAYFGDKLSPMSDTTVLASSIAGADLFSHIRYMLYTTIPSILLSLVLYLIIGLCYDSKPVDISQYLTGLSHGFNISLFTMLVPAFTGWLIYRKTPSLITLLLSALSACICALILQPEVLVGIAGEDSISAKSLFEGIMTTCYTHTQVDCGMVNINDLVATRGMAGMLNTIWLILCAMCFGSCMVASGMLHAITHMLLKSIHSTVSLVCSTVTSGVLLNLVMGDQFLSIIMNASIYKDEYAERGYRPELLSRSTEDSATVTSVLVPWTACGMTQSTVLGIPTLVYLPFCFFNIISPLMSCLVAILGFVPNPQPRVNKASASEESDIH</sequence>
<evidence type="ECO:0000313" key="13">
    <source>
        <dbReference type="Proteomes" id="UP000283872"/>
    </source>
</evidence>
<evidence type="ECO:0000256" key="5">
    <source>
        <dbReference type="ARBA" id="ARBA00022692"/>
    </source>
</evidence>
<comment type="caution">
    <text evidence="12">The sequence shown here is derived from an EMBL/GenBank/DDBJ whole genome shotgun (WGS) entry which is preliminary data.</text>
</comment>
<evidence type="ECO:0000256" key="6">
    <source>
        <dbReference type="ARBA" id="ARBA00022989"/>
    </source>
</evidence>
<feature type="transmembrane region" description="Helical" evidence="10">
    <location>
        <begin position="216"/>
        <end position="235"/>
    </location>
</feature>
<keyword evidence="4" id="KW-1003">Cell membrane</keyword>
<evidence type="ECO:0000259" key="11">
    <source>
        <dbReference type="Pfam" id="PF03553"/>
    </source>
</evidence>
<comment type="subcellular location">
    <subcellularLocation>
        <location evidence="1">Cell membrane</location>
        <topology evidence="1">Multi-pass membrane protein</topology>
    </subcellularLocation>
</comment>
<feature type="transmembrane region" description="Helical" evidence="10">
    <location>
        <begin position="134"/>
        <end position="154"/>
    </location>
</feature>
<evidence type="ECO:0000256" key="2">
    <source>
        <dbReference type="ARBA" id="ARBA00022448"/>
    </source>
</evidence>
<feature type="transmembrane region" description="Helical" evidence="10">
    <location>
        <begin position="388"/>
        <end position="405"/>
    </location>
</feature>
<comment type="similarity">
    <text evidence="8">Belongs to the NhaC Na(+)/H(+) (TC 2.A.35) antiporter family.</text>
</comment>
<feature type="transmembrane region" description="Helical" evidence="10">
    <location>
        <begin position="160"/>
        <end position="188"/>
    </location>
</feature>
<dbReference type="PANTHER" id="PTHR33451">
    <property type="entry name" value="MALATE-2H(+)/NA(+)-LACTATE ANTIPORTER"/>
    <property type="match status" value="1"/>
</dbReference>
<feature type="transmembrane region" description="Helical" evidence="10">
    <location>
        <begin position="354"/>
        <end position="376"/>
    </location>
</feature>
<evidence type="ECO:0000256" key="4">
    <source>
        <dbReference type="ARBA" id="ARBA00022475"/>
    </source>
</evidence>
<keyword evidence="2" id="KW-0813">Transport</keyword>
<dbReference type="PANTHER" id="PTHR33451:SF3">
    <property type="entry name" value="MALATE-2H(+)_NA(+)-LACTATE ANTIPORTER"/>
    <property type="match status" value="1"/>
</dbReference>
<dbReference type="Proteomes" id="UP000283872">
    <property type="component" value="Unassembled WGS sequence"/>
</dbReference>
<feature type="transmembrane region" description="Helical" evidence="10">
    <location>
        <begin position="281"/>
        <end position="298"/>
    </location>
</feature>
<evidence type="ECO:0000256" key="3">
    <source>
        <dbReference type="ARBA" id="ARBA00022449"/>
    </source>
</evidence>
<gene>
    <name evidence="12" type="ORF">DWY11_15195</name>
</gene>
<feature type="domain" description="Na+/H+ antiporter NhaC-like C-terminal" evidence="11">
    <location>
        <begin position="185"/>
        <end position="490"/>
    </location>
</feature>
<evidence type="ECO:0000256" key="7">
    <source>
        <dbReference type="ARBA" id="ARBA00023136"/>
    </source>
</evidence>
<evidence type="ECO:0000256" key="8">
    <source>
        <dbReference type="ARBA" id="ARBA00038435"/>
    </source>
</evidence>
<keyword evidence="7 10" id="KW-0472">Membrane</keyword>
<evidence type="ECO:0000313" key="12">
    <source>
        <dbReference type="EMBL" id="RGS10530.1"/>
    </source>
</evidence>
<evidence type="ECO:0000256" key="10">
    <source>
        <dbReference type="SAM" id="Phobius"/>
    </source>
</evidence>
<accession>A0A3E5DKB8</accession>
<evidence type="ECO:0000256" key="1">
    <source>
        <dbReference type="ARBA" id="ARBA00004651"/>
    </source>
</evidence>
<evidence type="ECO:0000256" key="9">
    <source>
        <dbReference type="SAM" id="MobiDB-lite"/>
    </source>
</evidence>
<dbReference type="InterPro" id="IPR018461">
    <property type="entry name" value="Na/H_Antiport_NhaC-like_C"/>
</dbReference>
<reference evidence="12 13" key="1">
    <citation type="submission" date="2018-08" db="EMBL/GenBank/DDBJ databases">
        <title>A genome reference for cultivated species of the human gut microbiota.</title>
        <authorList>
            <person name="Zou Y."/>
            <person name="Xue W."/>
            <person name="Luo G."/>
        </authorList>
    </citation>
    <scope>NUCLEOTIDE SEQUENCE [LARGE SCALE GENOMIC DNA]</scope>
    <source>
        <strain evidence="12 13">AF24-12</strain>
    </source>
</reference>
<dbReference type="EMBL" id="QRVA01000065">
    <property type="protein sequence ID" value="RGS10530.1"/>
    <property type="molecule type" value="Genomic_DNA"/>
</dbReference>
<feature type="region of interest" description="Disordered" evidence="9">
    <location>
        <begin position="1"/>
        <end position="20"/>
    </location>
</feature>
<dbReference type="InterPro" id="IPR052180">
    <property type="entry name" value="NhaC_Na-H+_Antiporter"/>
</dbReference>
<dbReference type="Pfam" id="PF03553">
    <property type="entry name" value="Na_H_antiporter"/>
    <property type="match status" value="1"/>
</dbReference>
<feature type="transmembrane region" description="Helical" evidence="10">
    <location>
        <begin position="467"/>
        <end position="491"/>
    </location>
</feature>
<dbReference type="AlphaFoldDB" id="A0A3E5DKB8"/>
<dbReference type="GO" id="GO:0015297">
    <property type="term" value="F:antiporter activity"/>
    <property type="evidence" value="ECO:0007669"/>
    <property type="project" value="UniProtKB-KW"/>
</dbReference>
<feature type="transmembrane region" description="Helical" evidence="10">
    <location>
        <begin position="62"/>
        <end position="80"/>
    </location>
</feature>
<feature type="transmembrane region" description="Helical" evidence="10">
    <location>
        <begin position="100"/>
        <end position="127"/>
    </location>
</feature>
<keyword evidence="6 10" id="KW-1133">Transmembrane helix</keyword>
<dbReference type="GO" id="GO:0005886">
    <property type="term" value="C:plasma membrane"/>
    <property type="evidence" value="ECO:0007669"/>
    <property type="project" value="UniProtKB-SubCell"/>
</dbReference>
<feature type="compositionally biased region" description="Polar residues" evidence="9">
    <location>
        <begin position="10"/>
        <end position="20"/>
    </location>
</feature>
<proteinExistence type="inferred from homology"/>
<keyword evidence="3" id="KW-0050">Antiport</keyword>
<name>A0A3E5DKB8_9BACT</name>
<dbReference type="RefSeq" id="WP_117588115.1">
    <property type="nucleotide sequence ID" value="NZ_QRVA01000065.1"/>
</dbReference>
<protein>
    <submittedName>
        <fullName evidence="12">Sodium:proton antiporter</fullName>
    </submittedName>
</protein>